<dbReference type="AlphaFoldDB" id="A0AA90NAR8"/>
<dbReference type="PANTHER" id="PTHR33973">
    <property type="entry name" value="OS07G0153300 PROTEIN"/>
    <property type="match status" value="1"/>
</dbReference>
<reference evidence="2" key="1">
    <citation type="submission" date="2023-08" db="EMBL/GenBank/DDBJ databases">
        <title>The draft genome of Tsukamurella strandjordii strain 050030.</title>
        <authorList>
            <person name="Zhao F."/>
            <person name="Feng Y."/>
            <person name="Zong Z."/>
        </authorList>
    </citation>
    <scope>NUCLEOTIDE SEQUENCE</scope>
    <source>
        <strain evidence="2">050030</strain>
    </source>
</reference>
<feature type="region of interest" description="Disordered" evidence="1">
    <location>
        <begin position="239"/>
        <end position="258"/>
    </location>
</feature>
<dbReference type="InterPro" id="IPR010775">
    <property type="entry name" value="DUF1365"/>
</dbReference>
<dbReference type="RefSeq" id="WP_220657825.1">
    <property type="nucleotide sequence ID" value="NZ_JAUTIX010000003.1"/>
</dbReference>
<sequence>MRAALYDTEIGHARRSPVRHSFRHRSASWFIDVDAPPDLPRWLRPLATFRARDHLSPVRSGADTLRARVEQTLHAHGVAPPGGSITALLNARCLGYVFDPLTVFWCHDRAGSVRAVIAEVHNTYGGRHAYVLDAGAESGAVVDKEFYVSPFNPVEGRYRLRMPEPGARLAIDVVLERPDQAPFVATWRGTRRPATARGVLASQLRAPLAPLVVSALIRVHGIRLWAAGLPLVPRDRARPTARTTTVPVPVPVEQEANP</sequence>
<name>A0AA90NAR8_9ACTN</name>
<accession>A0AA90NAR8</accession>
<evidence type="ECO:0000256" key="1">
    <source>
        <dbReference type="SAM" id="MobiDB-lite"/>
    </source>
</evidence>
<dbReference type="Pfam" id="PF07103">
    <property type="entry name" value="DUF1365"/>
    <property type="match status" value="1"/>
</dbReference>
<protein>
    <submittedName>
        <fullName evidence="2">DUF1365 family protein</fullName>
    </submittedName>
</protein>
<dbReference type="Proteomes" id="UP001178281">
    <property type="component" value="Unassembled WGS sequence"/>
</dbReference>
<dbReference type="PANTHER" id="PTHR33973:SF4">
    <property type="entry name" value="OS07G0153300 PROTEIN"/>
    <property type="match status" value="1"/>
</dbReference>
<gene>
    <name evidence="2" type="ORF">Q7X28_09865</name>
</gene>
<organism evidence="2 3">
    <name type="scientific">Tsukamurella strandjordii</name>
    <dbReference type="NCBI Taxonomy" id="147577"/>
    <lineage>
        <taxon>Bacteria</taxon>
        <taxon>Bacillati</taxon>
        <taxon>Actinomycetota</taxon>
        <taxon>Actinomycetes</taxon>
        <taxon>Mycobacteriales</taxon>
        <taxon>Tsukamurellaceae</taxon>
        <taxon>Tsukamurella</taxon>
    </lineage>
</organism>
<proteinExistence type="predicted"/>
<keyword evidence="3" id="KW-1185">Reference proteome</keyword>
<comment type="caution">
    <text evidence="2">The sequence shown here is derived from an EMBL/GenBank/DDBJ whole genome shotgun (WGS) entry which is preliminary data.</text>
</comment>
<dbReference type="EMBL" id="JAUTIX010000003">
    <property type="protein sequence ID" value="MDP0398230.1"/>
    <property type="molecule type" value="Genomic_DNA"/>
</dbReference>
<evidence type="ECO:0000313" key="3">
    <source>
        <dbReference type="Proteomes" id="UP001178281"/>
    </source>
</evidence>
<evidence type="ECO:0000313" key="2">
    <source>
        <dbReference type="EMBL" id="MDP0398230.1"/>
    </source>
</evidence>